<dbReference type="SMART" id="SM00881">
    <property type="entry name" value="CoA_binding"/>
    <property type="match status" value="1"/>
</dbReference>
<evidence type="ECO:0000313" key="4">
    <source>
        <dbReference type="Proteomes" id="UP001185927"/>
    </source>
</evidence>
<dbReference type="SUPFAM" id="SSF56059">
    <property type="entry name" value="Glutathione synthetase ATP-binding domain-like"/>
    <property type="match status" value="1"/>
</dbReference>
<comment type="caution">
    <text evidence="3">The sequence shown here is derived from an EMBL/GenBank/DDBJ whole genome shotgun (WGS) entry which is preliminary data.</text>
</comment>
<dbReference type="Gene3D" id="3.30.1490.20">
    <property type="entry name" value="ATP-grasp fold, A domain"/>
    <property type="match status" value="1"/>
</dbReference>
<protein>
    <submittedName>
        <fullName evidence="3">Acetate--CoA ligase family protein</fullName>
    </submittedName>
</protein>
<gene>
    <name evidence="3" type="ORF">R3Q16_31610</name>
</gene>
<dbReference type="RefSeq" id="WP_317545636.1">
    <property type="nucleotide sequence ID" value="NZ_JAWLKB010000033.1"/>
</dbReference>
<dbReference type="GO" id="GO:0016874">
    <property type="term" value="F:ligase activity"/>
    <property type="evidence" value="ECO:0007669"/>
    <property type="project" value="UniProtKB-KW"/>
</dbReference>
<dbReference type="Pfam" id="PF19045">
    <property type="entry name" value="Ligase_CoA_2"/>
    <property type="match status" value="1"/>
</dbReference>
<dbReference type="Gene3D" id="3.40.50.720">
    <property type="entry name" value="NAD(P)-binding Rossmann-like Domain"/>
    <property type="match status" value="1"/>
</dbReference>
<evidence type="ECO:0000259" key="2">
    <source>
        <dbReference type="PROSITE" id="PS50975"/>
    </source>
</evidence>
<accession>A0ABU4C3U4</accession>
<dbReference type="InterPro" id="IPR016102">
    <property type="entry name" value="Succinyl-CoA_synth-like"/>
</dbReference>
<dbReference type="Gene3D" id="3.40.50.261">
    <property type="entry name" value="Succinyl-CoA synthetase domains"/>
    <property type="match status" value="2"/>
</dbReference>
<keyword evidence="3" id="KW-0436">Ligase</keyword>
<sequence>MTQTLSRDFTALFTPRSVAVIGASNDHRKYGNWLSAQALRMTGVRQVHLVNKRGESVLGQVPLRSLSDLNEAIDLAVITVPVNAFEDAVDDALAAGAGAIVGVTAGFAELGPEGKAIQDRLVRKIRDAGAMLLGPNCLGISDSTTQLTLASNPLPAGRVSLLSQSGNIALELAKFFERRQLGFSRFISLGNQADLSVSELLAACSEHDGTDLIAIYCEDFGDGRAFVAAASEARARGKHVVLLTVGGSDASVRGARSHTGALTSSADVLGAACRSAGIYQVSTPRELTDVATALLAYGPAATTRVAVIADGGGHAGVASDVLEAVGLQVPEFPPTVSAALRQALPPSAGVSNPIDIAGAGERDITSFASTLETALQCPGIDAVVLTGYFGGYGDYGDMLAADEINTAYTMTKLAQHYGKPVLVHTIRSDSDAARVLATGGIPVYEAIEDAARTLAALAHVPTGTYELTVTDPASPVISDGYWESRELLRDAGIDFVPAQLVRSSRQAVEAADAIGYPVVLKALGLLHKSDSGGVALNLTTPQELEHAFGRMDSMLQAPGYSVEAMESLDEGVELIIGVQTDPRFGPIVMAGLGGVLTEVLADVAFALAPVDYDTARHLLHRLRSEPLFKGVRGRPAIDIDAAARAIVSISRCAAAHPEIAELEINPLLLTSAGAIGLDARIVLTPSSNNSDSTERNI</sequence>
<dbReference type="EMBL" id="JAWLKB010000033">
    <property type="protein sequence ID" value="MDV6271175.1"/>
    <property type="molecule type" value="Genomic_DNA"/>
</dbReference>
<feature type="domain" description="ATP-grasp" evidence="2">
    <location>
        <begin position="485"/>
        <end position="534"/>
    </location>
</feature>
<keyword evidence="1" id="KW-0067">ATP-binding</keyword>
<dbReference type="InterPro" id="IPR013815">
    <property type="entry name" value="ATP_grasp_subdomain_1"/>
</dbReference>
<dbReference type="Pfam" id="PF13549">
    <property type="entry name" value="ATP-grasp_5"/>
    <property type="match status" value="1"/>
</dbReference>
<dbReference type="PANTHER" id="PTHR42793:SF1">
    <property type="entry name" value="PEPTIDYL-LYSINE N-ACETYLTRANSFERASE PATZ"/>
    <property type="match status" value="1"/>
</dbReference>
<organism evidence="3 4">
    <name type="scientific">Rhodococcus globerulus</name>
    <dbReference type="NCBI Taxonomy" id="33008"/>
    <lineage>
        <taxon>Bacteria</taxon>
        <taxon>Bacillati</taxon>
        <taxon>Actinomycetota</taxon>
        <taxon>Actinomycetes</taxon>
        <taxon>Mycobacteriales</taxon>
        <taxon>Nocardiaceae</taxon>
        <taxon>Rhodococcus</taxon>
    </lineage>
</organism>
<dbReference type="Gene3D" id="3.30.470.20">
    <property type="entry name" value="ATP-grasp fold, B domain"/>
    <property type="match status" value="1"/>
</dbReference>
<keyword evidence="1" id="KW-0547">Nucleotide-binding</keyword>
<dbReference type="Pfam" id="PF13607">
    <property type="entry name" value="Succ_CoA_lig"/>
    <property type="match status" value="1"/>
</dbReference>
<keyword evidence="4" id="KW-1185">Reference proteome</keyword>
<dbReference type="PROSITE" id="PS50975">
    <property type="entry name" value="ATP_GRASP"/>
    <property type="match status" value="1"/>
</dbReference>
<dbReference type="InterPro" id="IPR011761">
    <property type="entry name" value="ATP-grasp"/>
</dbReference>
<dbReference type="InterPro" id="IPR036291">
    <property type="entry name" value="NAD(P)-bd_dom_sf"/>
</dbReference>
<name>A0ABU4C3U4_RHOGO</name>
<dbReference type="Proteomes" id="UP001185927">
    <property type="component" value="Unassembled WGS sequence"/>
</dbReference>
<dbReference type="InterPro" id="IPR003781">
    <property type="entry name" value="CoA-bd"/>
</dbReference>
<evidence type="ECO:0000256" key="1">
    <source>
        <dbReference type="PROSITE-ProRule" id="PRU00409"/>
    </source>
</evidence>
<evidence type="ECO:0000313" key="3">
    <source>
        <dbReference type="EMBL" id="MDV6271175.1"/>
    </source>
</evidence>
<dbReference type="SUPFAM" id="SSF52210">
    <property type="entry name" value="Succinyl-CoA synthetase domains"/>
    <property type="match status" value="2"/>
</dbReference>
<dbReference type="SUPFAM" id="SSF51735">
    <property type="entry name" value="NAD(P)-binding Rossmann-fold domains"/>
    <property type="match status" value="1"/>
</dbReference>
<proteinExistence type="predicted"/>
<dbReference type="PANTHER" id="PTHR42793">
    <property type="entry name" value="COA BINDING DOMAIN CONTAINING PROTEIN"/>
    <property type="match status" value="1"/>
</dbReference>
<dbReference type="InterPro" id="IPR043938">
    <property type="entry name" value="Ligase_CoA_dom"/>
</dbReference>
<dbReference type="Pfam" id="PF13380">
    <property type="entry name" value="CoA_binding_2"/>
    <property type="match status" value="1"/>
</dbReference>
<reference evidence="3 4" key="1">
    <citation type="submission" date="2023-10" db="EMBL/GenBank/DDBJ databases">
        <title>Development of a sustainable strategy for remediation of hydrocarbon-contaminated territories based on the waste exchange concept.</title>
        <authorList>
            <person name="Krivoruchko A."/>
        </authorList>
    </citation>
    <scope>NUCLEOTIDE SEQUENCE [LARGE SCALE GENOMIC DNA]</scope>
    <source>
        <strain evidence="3 4">IEGM 1203</strain>
    </source>
</reference>
<dbReference type="InterPro" id="IPR032875">
    <property type="entry name" value="Succ_CoA_lig_flav_dom"/>
</dbReference>